<gene>
    <name evidence="1" type="ORF">AWB68_06765</name>
</gene>
<accession>A0A158KQQ7</accession>
<evidence type="ECO:0000313" key="2">
    <source>
        <dbReference type="Proteomes" id="UP000054770"/>
    </source>
</evidence>
<evidence type="ECO:0000313" key="1">
    <source>
        <dbReference type="EMBL" id="SAL83063.1"/>
    </source>
</evidence>
<protein>
    <submittedName>
        <fullName evidence="1">Uncharacterized protein</fullName>
    </submittedName>
</protein>
<comment type="caution">
    <text evidence="1">The sequence shown here is derived from an EMBL/GenBank/DDBJ whole genome shotgun (WGS) entry which is preliminary data.</text>
</comment>
<keyword evidence="2" id="KW-1185">Reference proteome</keyword>
<dbReference type="AlphaFoldDB" id="A0A158KQQ7"/>
<name>A0A158KQQ7_9BURK</name>
<reference evidence="1" key="1">
    <citation type="submission" date="2016-01" db="EMBL/GenBank/DDBJ databases">
        <authorList>
            <person name="Peeters C."/>
        </authorList>
    </citation>
    <scope>NUCLEOTIDE SEQUENCE [LARGE SCALE GENOMIC DNA]</scope>
    <source>
        <strain evidence="1">LMG 22940</strain>
    </source>
</reference>
<sequence length="101" mass="11977">MTMVMLFVAILLLNLLSRLRLWLIGVPFLFWASRKLCGLDAPRAVDRHIRMSIRRQSWKPGIWALISSLPNCFMKLDWAHLLNEHRFRFRRQQEKSGGWGT</sequence>
<organism evidence="1 2">
    <name type="scientific">Caballeronia choica</name>
    <dbReference type="NCBI Taxonomy" id="326476"/>
    <lineage>
        <taxon>Bacteria</taxon>
        <taxon>Pseudomonadati</taxon>
        <taxon>Pseudomonadota</taxon>
        <taxon>Betaproteobacteria</taxon>
        <taxon>Burkholderiales</taxon>
        <taxon>Burkholderiaceae</taxon>
        <taxon>Caballeronia</taxon>
    </lineage>
</organism>
<dbReference type="EMBL" id="FCON02000131">
    <property type="protein sequence ID" value="SAL83063.1"/>
    <property type="molecule type" value="Genomic_DNA"/>
</dbReference>
<proteinExistence type="predicted"/>
<dbReference type="Proteomes" id="UP000054770">
    <property type="component" value="Unassembled WGS sequence"/>
</dbReference>